<dbReference type="InterPro" id="IPR051057">
    <property type="entry name" value="PI-PLC_domain"/>
</dbReference>
<dbReference type="PROSITE" id="PS50007">
    <property type="entry name" value="PIPLC_X_DOMAIN"/>
    <property type="match status" value="1"/>
</dbReference>
<accession>A0A6A6Q4X9</accession>
<dbReference type="SMART" id="SM00148">
    <property type="entry name" value="PLCXc"/>
    <property type="match status" value="1"/>
</dbReference>
<evidence type="ECO:0000256" key="1">
    <source>
        <dbReference type="SAM" id="MobiDB-lite"/>
    </source>
</evidence>
<dbReference type="SUPFAM" id="SSF51695">
    <property type="entry name" value="PLC-like phosphodiesterases"/>
    <property type="match status" value="1"/>
</dbReference>
<dbReference type="PANTHER" id="PTHR13593:SF116">
    <property type="entry name" value="PLC-LIKE PHOSPHODIESTERASE"/>
    <property type="match status" value="1"/>
</dbReference>
<dbReference type="GO" id="GO:0006629">
    <property type="term" value="P:lipid metabolic process"/>
    <property type="evidence" value="ECO:0007669"/>
    <property type="project" value="InterPro"/>
</dbReference>
<dbReference type="RefSeq" id="XP_033594067.1">
    <property type="nucleotide sequence ID" value="XM_033730569.1"/>
</dbReference>
<dbReference type="Pfam" id="PF00388">
    <property type="entry name" value="PI-PLC-X"/>
    <property type="match status" value="1"/>
</dbReference>
<organism evidence="3 4">
    <name type="scientific">Neohortaea acidophila</name>
    <dbReference type="NCBI Taxonomy" id="245834"/>
    <lineage>
        <taxon>Eukaryota</taxon>
        <taxon>Fungi</taxon>
        <taxon>Dikarya</taxon>
        <taxon>Ascomycota</taxon>
        <taxon>Pezizomycotina</taxon>
        <taxon>Dothideomycetes</taxon>
        <taxon>Dothideomycetidae</taxon>
        <taxon>Mycosphaerellales</taxon>
        <taxon>Teratosphaeriaceae</taxon>
        <taxon>Neohortaea</taxon>
    </lineage>
</organism>
<feature type="domain" description="Phosphatidylinositol-specific phospholipase C X" evidence="2">
    <location>
        <begin position="42"/>
        <end position="212"/>
    </location>
</feature>
<dbReference type="PANTHER" id="PTHR13593">
    <property type="match status" value="1"/>
</dbReference>
<dbReference type="GO" id="GO:0008081">
    <property type="term" value="F:phosphoric diester hydrolase activity"/>
    <property type="evidence" value="ECO:0007669"/>
    <property type="project" value="InterPro"/>
</dbReference>
<evidence type="ECO:0000313" key="4">
    <source>
        <dbReference type="Proteomes" id="UP000799767"/>
    </source>
</evidence>
<gene>
    <name evidence="3" type="ORF">BDY17DRAFT_244802</name>
</gene>
<dbReference type="CDD" id="cd08586">
    <property type="entry name" value="PI-PLCc_BcPLC_like"/>
    <property type="match status" value="1"/>
</dbReference>
<protein>
    <submittedName>
        <fullName evidence="3">PLC-like phosphodiesterase</fullName>
    </submittedName>
</protein>
<proteinExistence type="predicted"/>
<sequence length="379" mass="42323">MPRPPPQVAEYALDKVLNDASPVFGAYENVQSDSSTWMSHYPDETNIVHMNIPGAHDAATWNYSEATRQSMEHITSLVSDTSIDPSWFRCQNRSMIDMLNAGVRAFDLRAAQDVTKSTLVFWHGPALQSQTATLDLVLHAFYKWLEDHPSETVLLSIKHEGSKDMKNFDDAAFQQQLYETLTSPAAKRYILQDRNVFGTLGQARGKAILLRRFDLNLLSTSHQNAVPGIHFSPQKWTVNSANLALIYNANPNPKSGDAGVAYIEDFYHPTSPTLVEDIELKYAAVQSHLRRAASSRQPDALYWTFTSGTNTKHDSESSTPRKVALGREKADGGSPTNGVNQRLVNLLSEFHGQRLGIVMFDYFAEPDDLLPKFLGLRAP</sequence>
<name>A0A6A6Q4X9_9PEZI</name>
<dbReference type="AlphaFoldDB" id="A0A6A6Q4X9"/>
<dbReference type="InterPro" id="IPR000909">
    <property type="entry name" value="PLipase_C_PInositol-sp_X_dom"/>
</dbReference>
<dbReference type="GeneID" id="54471571"/>
<evidence type="ECO:0000313" key="3">
    <source>
        <dbReference type="EMBL" id="KAF2487498.1"/>
    </source>
</evidence>
<keyword evidence="4" id="KW-1185">Reference proteome</keyword>
<evidence type="ECO:0000259" key="2">
    <source>
        <dbReference type="SMART" id="SM00148"/>
    </source>
</evidence>
<feature type="region of interest" description="Disordered" evidence="1">
    <location>
        <begin position="307"/>
        <end position="337"/>
    </location>
</feature>
<dbReference type="OrthoDB" id="1046782at2759"/>
<dbReference type="Proteomes" id="UP000799767">
    <property type="component" value="Unassembled WGS sequence"/>
</dbReference>
<dbReference type="InterPro" id="IPR017946">
    <property type="entry name" value="PLC-like_Pdiesterase_TIM-brl"/>
</dbReference>
<dbReference type="Gene3D" id="3.20.20.190">
    <property type="entry name" value="Phosphatidylinositol (PI) phosphodiesterase"/>
    <property type="match status" value="1"/>
</dbReference>
<reference evidence="3" key="1">
    <citation type="journal article" date="2020" name="Stud. Mycol.">
        <title>101 Dothideomycetes genomes: a test case for predicting lifestyles and emergence of pathogens.</title>
        <authorList>
            <person name="Haridas S."/>
            <person name="Albert R."/>
            <person name="Binder M."/>
            <person name="Bloem J."/>
            <person name="Labutti K."/>
            <person name="Salamov A."/>
            <person name="Andreopoulos B."/>
            <person name="Baker S."/>
            <person name="Barry K."/>
            <person name="Bills G."/>
            <person name="Bluhm B."/>
            <person name="Cannon C."/>
            <person name="Castanera R."/>
            <person name="Culley D."/>
            <person name="Daum C."/>
            <person name="Ezra D."/>
            <person name="Gonzalez J."/>
            <person name="Henrissat B."/>
            <person name="Kuo A."/>
            <person name="Liang C."/>
            <person name="Lipzen A."/>
            <person name="Lutzoni F."/>
            <person name="Magnuson J."/>
            <person name="Mondo S."/>
            <person name="Nolan M."/>
            <person name="Ohm R."/>
            <person name="Pangilinan J."/>
            <person name="Park H.-J."/>
            <person name="Ramirez L."/>
            <person name="Alfaro M."/>
            <person name="Sun H."/>
            <person name="Tritt A."/>
            <person name="Yoshinaga Y."/>
            <person name="Zwiers L.-H."/>
            <person name="Turgeon B."/>
            <person name="Goodwin S."/>
            <person name="Spatafora J."/>
            <person name="Crous P."/>
            <person name="Grigoriev I."/>
        </authorList>
    </citation>
    <scope>NUCLEOTIDE SEQUENCE</scope>
    <source>
        <strain evidence="3">CBS 113389</strain>
    </source>
</reference>
<dbReference type="EMBL" id="MU001631">
    <property type="protein sequence ID" value="KAF2487498.1"/>
    <property type="molecule type" value="Genomic_DNA"/>
</dbReference>